<feature type="domain" description="Fibronectin type-III" evidence="20">
    <location>
        <begin position="622"/>
        <end position="715"/>
    </location>
</feature>
<evidence type="ECO:0000256" key="15">
    <source>
        <dbReference type="ARBA" id="ARBA00051722"/>
    </source>
</evidence>
<keyword evidence="4 16" id="KW-0812">Transmembrane</keyword>
<dbReference type="Gene3D" id="3.90.190.10">
    <property type="entry name" value="Protein tyrosine phosphatase superfamily"/>
    <property type="match status" value="2"/>
</dbReference>
<dbReference type="SMART" id="SM00404">
    <property type="entry name" value="PTPc_motif"/>
    <property type="match status" value="2"/>
</dbReference>
<dbReference type="CDD" id="cd00096">
    <property type="entry name" value="Ig"/>
    <property type="match status" value="1"/>
</dbReference>
<feature type="domain" description="Tyrosine-protein phosphatase" evidence="17">
    <location>
        <begin position="1387"/>
        <end position="1642"/>
    </location>
</feature>
<dbReference type="CDD" id="cd00063">
    <property type="entry name" value="FN3"/>
    <property type="match status" value="7"/>
</dbReference>
<evidence type="ECO:0000256" key="4">
    <source>
        <dbReference type="ARBA" id="ARBA00022692"/>
    </source>
</evidence>
<dbReference type="InterPro" id="IPR016130">
    <property type="entry name" value="Tyr_Pase_AS"/>
</dbReference>
<evidence type="ECO:0000256" key="6">
    <source>
        <dbReference type="ARBA" id="ARBA00022737"/>
    </source>
</evidence>
<evidence type="ECO:0000259" key="19">
    <source>
        <dbReference type="PROSITE" id="PS50835"/>
    </source>
</evidence>
<dbReference type="Pfam" id="PF13927">
    <property type="entry name" value="Ig_3"/>
    <property type="match status" value="3"/>
</dbReference>
<dbReference type="PRINTS" id="PR00700">
    <property type="entry name" value="PRTYPHPHTASE"/>
</dbReference>
<keyword evidence="8" id="KW-0904">Protein phosphatase</keyword>
<accession>A0A3M6U592</accession>
<dbReference type="FunFam" id="2.60.40.10:FF:000028">
    <property type="entry name" value="Neuronal cell adhesion molecule"/>
    <property type="match status" value="3"/>
</dbReference>
<comment type="caution">
    <text evidence="21">The sequence shown here is derived from an EMBL/GenBank/DDBJ whole genome shotgun (WGS) entry which is preliminary data.</text>
</comment>
<evidence type="ECO:0000256" key="2">
    <source>
        <dbReference type="ARBA" id="ARBA00010504"/>
    </source>
</evidence>
<dbReference type="OrthoDB" id="10253954at2759"/>
<feature type="domain" description="Ig-like" evidence="19">
    <location>
        <begin position="162"/>
        <end position="243"/>
    </location>
</feature>
<feature type="transmembrane region" description="Helical" evidence="16">
    <location>
        <begin position="1301"/>
        <end position="1325"/>
    </location>
</feature>
<evidence type="ECO:0000259" key="20">
    <source>
        <dbReference type="PROSITE" id="PS50853"/>
    </source>
</evidence>
<dbReference type="FunFam" id="3.90.190.10:FF:000102">
    <property type="entry name" value="Receptor-type tyrosine-protein phosphatase"/>
    <property type="match status" value="1"/>
</dbReference>
<evidence type="ECO:0000256" key="12">
    <source>
        <dbReference type="ARBA" id="ARBA00023170"/>
    </source>
</evidence>
<dbReference type="PROSITE" id="PS50835">
    <property type="entry name" value="IG_LIKE"/>
    <property type="match status" value="3"/>
</dbReference>
<dbReference type="InterPro" id="IPR036116">
    <property type="entry name" value="FN3_sf"/>
</dbReference>
<dbReference type="InterPro" id="IPR036179">
    <property type="entry name" value="Ig-like_dom_sf"/>
</dbReference>
<dbReference type="SMART" id="SM00408">
    <property type="entry name" value="IGc2"/>
    <property type="match status" value="3"/>
</dbReference>
<dbReference type="STRING" id="46731.A0A3M6U592"/>
<keyword evidence="7" id="KW-0378">Hydrolase</keyword>
<proteinExistence type="inferred from homology"/>
<dbReference type="SUPFAM" id="SSF52799">
    <property type="entry name" value="(Phosphotyrosine protein) phosphatases II"/>
    <property type="match status" value="2"/>
</dbReference>
<evidence type="ECO:0000313" key="21">
    <source>
        <dbReference type="EMBL" id="RMX48719.1"/>
    </source>
</evidence>
<dbReference type="FunFam" id="2.60.40.10:FF:000010">
    <property type="entry name" value="receptor-type tyrosine-protein phosphatase delta isoform X1"/>
    <property type="match status" value="1"/>
</dbReference>
<keyword evidence="14" id="KW-0393">Immunoglobulin domain</keyword>
<dbReference type="InterPro" id="IPR000242">
    <property type="entry name" value="PTP_cat"/>
</dbReference>
<name>A0A3M6U592_POCDA</name>
<dbReference type="Gene3D" id="2.60.40.10">
    <property type="entry name" value="Immunoglobulins"/>
    <property type="match status" value="10"/>
</dbReference>
<dbReference type="InterPro" id="IPR003599">
    <property type="entry name" value="Ig_sub"/>
</dbReference>
<comment type="similarity">
    <text evidence="2">Belongs to the protein-tyrosine phosphatase family. Receptor class 2A subfamily.</text>
</comment>
<dbReference type="InterPro" id="IPR003595">
    <property type="entry name" value="Tyr_Pase_cat"/>
</dbReference>
<feature type="non-terminal residue" evidence="21">
    <location>
        <position position="1"/>
    </location>
</feature>
<evidence type="ECO:0000259" key="18">
    <source>
        <dbReference type="PROSITE" id="PS50056"/>
    </source>
</evidence>
<dbReference type="SMART" id="SM00409">
    <property type="entry name" value="IG"/>
    <property type="match status" value="3"/>
</dbReference>
<dbReference type="InterPro" id="IPR003961">
    <property type="entry name" value="FN3_dom"/>
</dbReference>
<dbReference type="InterPro" id="IPR007110">
    <property type="entry name" value="Ig-like_dom"/>
</dbReference>
<evidence type="ECO:0000256" key="11">
    <source>
        <dbReference type="ARBA" id="ARBA00023157"/>
    </source>
</evidence>
<dbReference type="InterPro" id="IPR029021">
    <property type="entry name" value="Prot-tyrosine_phosphatase-like"/>
</dbReference>
<organism evidence="21 22">
    <name type="scientific">Pocillopora damicornis</name>
    <name type="common">Cauliflower coral</name>
    <name type="synonym">Millepora damicornis</name>
    <dbReference type="NCBI Taxonomy" id="46731"/>
    <lineage>
        <taxon>Eukaryota</taxon>
        <taxon>Metazoa</taxon>
        <taxon>Cnidaria</taxon>
        <taxon>Anthozoa</taxon>
        <taxon>Hexacorallia</taxon>
        <taxon>Scleractinia</taxon>
        <taxon>Astrocoeniina</taxon>
        <taxon>Pocilloporidae</taxon>
        <taxon>Pocillopora</taxon>
    </lineage>
</organism>
<feature type="domain" description="Fibronectin type-III" evidence="20">
    <location>
        <begin position="433"/>
        <end position="523"/>
    </location>
</feature>
<feature type="domain" description="Ig-like" evidence="19">
    <location>
        <begin position="257"/>
        <end position="331"/>
    </location>
</feature>
<keyword evidence="22" id="KW-1185">Reference proteome</keyword>
<dbReference type="FunFam" id="2.60.40.10:FF:000551">
    <property type="entry name" value="Protogenin A"/>
    <property type="match status" value="1"/>
</dbReference>
<feature type="domain" description="Tyrosine specific protein phosphatases" evidence="18">
    <location>
        <begin position="1850"/>
        <end position="1923"/>
    </location>
</feature>
<keyword evidence="11" id="KW-1015">Disulfide bond</keyword>
<dbReference type="PANTHER" id="PTHR46957">
    <property type="entry name" value="CYTOKINE RECEPTOR"/>
    <property type="match status" value="1"/>
</dbReference>
<evidence type="ECO:0000259" key="17">
    <source>
        <dbReference type="PROSITE" id="PS50055"/>
    </source>
</evidence>
<keyword evidence="6" id="KW-0677">Repeat</keyword>
<dbReference type="PROSITE" id="PS50055">
    <property type="entry name" value="TYR_PHOSPHATASE_PTP"/>
    <property type="match status" value="2"/>
</dbReference>
<feature type="domain" description="Tyrosine-protein phosphatase" evidence="17">
    <location>
        <begin position="1673"/>
        <end position="1932"/>
    </location>
</feature>
<keyword evidence="10 16" id="KW-0472">Membrane</keyword>
<dbReference type="SUPFAM" id="SSF49265">
    <property type="entry name" value="Fibronectin type III"/>
    <property type="match status" value="5"/>
</dbReference>
<sequence>CLLQVILRRSSSRTKETEHENTLTAKAIKRTTTEIYKRLRCAWFILSIWTVQLVVFVQGEALTAVLEAPNGGVERKFVHIVCRVTGTPNPIITWYKNGTVWAKSNRIIKMTIPDGEVITIRLRQVDHEAYYECIASNGNATARSRKAWLKVYKARSPPPGYPKISKEPTFQRVVSGGSATFDCGATGNPAPVISWLRDSKPVDLSDPRISIPRPGALKLSNAKSSDTSLFVCVATNSLGMTYSRQARLLHIVVNTKPVITKPPMPITVNPETDVHLNCTATGTPQPDIRWEHKGVTVGYSVLTIENIQKSGNYTCIAENSVGSSRASTSVTVRKVPFTPTKPTQAQRTAYSITVTWQPTGNHSIDSYTLYYREKSASKWILVKDIRGRTSTTLDNLEPYTTYQFRVFAVNNIGLSKPSPLAEMTTLEKAPGTPPTNVQAWGISDTSFKATWLPPSQPNGRLTGYRLYLTTNLKGKWLYRVSGENEMIVRGLQKKTTYYYTLYAYNNVGEGPYSGTYAVKTSKGAPGQPKNVRVKVLSPRSIQVTWKAPTFIGNGIYVYEVYCNKSRKTVNTYTVANDLFAYEIRGLHPHTNYRIQVAARSSDVGPLSFAKVVKTLEDVPSAPPANISSTSVEPTIHEISWDPPPLGHRNGRITNYTIKYREKGKNETFLTVDGNKLSVRLHNLKKYTTYFVWVTASTSVGPGPRSSEHNFTTEEDIPREAPRHLKCDVLNSTAIRVRWSAPLQSQGGRIRGYVVFYTKVDDLGEELIPPEQTQVKFTASEHQLSLMLTELDPDSTYEIEVSAYSNKGDGKRSISVLAKTLPKPPDAPYVTGKAGSSSSGTDVTIKWFTAAPNILSYRLRYGKSLHNLRGRDHSKVKLKEMPFPPQTKEHLFKELDLGVWYLFKVSIQSTAGWSLETPFWVQMPPGPPTGPPLQVRSQAVSSTEIRVTWLEPDKWQRNGPLIGYTVVYNPLKRKRRVGVKNITNPNQTQALLTGLRMFTEYEIRVRALGLKGSGPLSRPVVEKTNEGVPESCQDLQFESKGSDLVVLNWKPPVTDAGITKYKITYSGTKSYTEKGERKQLSHIRDVKLDAVSPGLQSHTLKGLVPHTTYKIELSAVNSMGEGPSTTLTLKTDTGKPPALTRPVIIEEKSSNEYLPMKLEAASERNGPISHYVVIVVPLGKSNQLPKDKSPDDFFGELRRKREAEGTNEEPYIAAKFSPSELPTTFNVGDESFKNLYGYYNKKLTKGSYYTMFTRAYVKSDKGDVLYTSSPFVTPVKFGDSSKGGFTGAAQDPEEHAGGGLNMMFIIIPVAALIALTAIIVIAVVVCRRRKRKSKKSKSLDDDKSEPSDPVEMKRMTIQTPAMMDHPPIPVSELLNHNNSLKAEKNSKFLQEYESIEPGETFTSEASSQECNKSKNRYPNIVAYDHSRVHLSIVDGIVGSDYINANFCDGYRKENAYIATQGPLEETIEDFWRMIWEHKTFTIVMLTELEERGKIKCEQYWPTDGAELYGDIEVTVTDWIEFANYTITTLQICKEGAPQPREVKHFQFAGWPDHSVPPHPTPFLAFLRRVRFYNPTDAGPIVVHCSGGVGRTACFIVIDSMLERVKHENTVDIYGHVTVLRTQRNFMVQNEEQYIFIHDALLEAVSCGNTEVHARNLVQHIKRLTEPSEGGTAGLAEEFRKLSNPNQARRLKQGTGSLTHNRSKNRLANILPYESTRVQLISTRGIEGSDYINASYIDGYRQRGAYIATQGPLQETVDDFWRMLMENNSNIVVMLTQLYEGDRERCYQYWPTDRSAKHQYYIVDPVSEQEFPQFVIREFKVKDIMNDNVRNIKQFHFHGWTESVPKSGEGILELIGQIQRTYEQQEEEGPITVHCSDGVGRTGVFCALSIVLERMRSEGVVDLFQTVKLLRTQRPNMIQNKEQYLFCYQRALEYLSSFDHYAV</sequence>
<dbReference type="SMART" id="SM00060">
    <property type="entry name" value="FN3"/>
    <property type="match status" value="8"/>
</dbReference>
<dbReference type="CDD" id="cd14553">
    <property type="entry name" value="R-PTPc-LAR-1"/>
    <property type="match status" value="1"/>
</dbReference>
<keyword evidence="13" id="KW-0325">Glycoprotein</keyword>
<comment type="catalytic activity">
    <reaction evidence="15">
        <text>O-phospho-L-tyrosyl-[protein] + H2O = L-tyrosyl-[protein] + phosphate</text>
        <dbReference type="Rhea" id="RHEA:10684"/>
        <dbReference type="Rhea" id="RHEA-COMP:10136"/>
        <dbReference type="Rhea" id="RHEA-COMP:20101"/>
        <dbReference type="ChEBI" id="CHEBI:15377"/>
        <dbReference type="ChEBI" id="CHEBI:43474"/>
        <dbReference type="ChEBI" id="CHEBI:46858"/>
        <dbReference type="ChEBI" id="CHEBI:61978"/>
        <dbReference type="EC" id="3.1.3.48"/>
    </reaction>
</comment>
<dbReference type="SUPFAM" id="SSF48726">
    <property type="entry name" value="Immunoglobulin"/>
    <property type="match status" value="3"/>
</dbReference>
<dbReference type="Proteomes" id="UP000275408">
    <property type="component" value="Unassembled WGS sequence"/>
</dbReference>
<dbReference type="Pfam" id="PF00102">
    <property type="entry name" value="Y_phosphatase"/>
    <property type="match status" value="2"/>
</dbReference>
<dbReference type="FunFam" id="3.90.190.10:FF:000088">
    <property type="entry name" value="Receptor protein-tyrosine phosphatase LAR"/>
    <property type="match status" value="1"/>
</dbReference>
<dbReference type="GO" id="GO:0004725">
    <property type="term" value="F:protein tyrosine phosphatase activity"/>
    <property type="evidence" value="ECO:0007669"/>
    <property type="project" value="UniProtKB-EC"/>
</dbReference>
<feature type="domain" description="Fibronectin type-III" evidence="20">
    <location>
        <begin position="1030"/>
        <end position="1135"/>
    </location>
</feature>
<dbReference type="PROSITE" id="PS50853">
    <property type="entry name" value="FN3"/>
    <property type="match status" value="7"/>
</dbReference>
<keyword evidence="5" id="KW-0732">Signal</keyword>
<dbReference type="PROSITE" id="PS00383">
    <property type="entry name" value="TYR_PHOSPHATASE_1"/>
    <property type="match status" value="2"/>
</dbReference>
<feature type="domain" description="Tyrosine specific protein phosphatases" evidence="18">
    <location>
        <begin position="1562"/>
        <end position="1633"/>
    </location>
</feature>
<dbReference type="InterPro" id="IPR050713">
    <property type="entry name" value="RTP_Phos/Ushers"/>
</dbReference>
<evidence type="ECO:0000256" key="7">
    <source>
        <dbReference type="ARBA" id="ARBA00022801"/>
    </source>
</evidence>
<reference evidence="21 22" key="1">
    <citation type="journal article" date="2018" name="Sci. Rep.">
        <title>Comparative analysis of the Pocillopora damicornis genome highlights role of immune system in coral evolution.</title>
        <authorList>
            <person name="Cunning R."/>
            <person name="Bay R.A."/>
            <person name="Gillette P."/>
            <person name="Baker A.C."/>
            <person name="Traylor-Knowles N."/>
        </authorList>
    </citation>
    <scope>NUCLEOTIDE SEQUENCE [LARGE SCALE GENOMIC DNA]</scope>
    <source>
        <strain evidence="21">RSMAS</strain>
        <tissue evidence="21">Whole animal</tissue>
    </source>
</reference>
<evidence type="ECO:0000256" key="13">
    <source>
        <dbReference type="ARBA" id="ARBA00023180"/>
    </source>
</evidence>
<dbReference type="GO" id="GO:0016020">
    <property type="term" value="C:membrane"/>
    <property type="evidence" value="ECO:0007669"/>
    <property type="project" value="UniProtKB-SubCell"/>
</dbReference>
<feature type="domain" description="Fibronectin type-III" evidence="20">
    <location>
        <begin position="527"/>
        <end position="617"/>
    </location>
</feature>
<feature type="domain" description="Fibronectin type-III" evidence="20">
    <location>
        <begin position="720"/>
        <end position="822"/>
    </location>
</feature>
<dbReference type="EMBL" id="RCHS01002239">
    <property type="protein sequence ID" value="RMX48719.1"/>
    <property type="molecule type" value="Genomic_DNA"/>
</dbReference>
<evidence type="ECO:0000256" key="3">
    <source>
        <dbReference type="ARBA" id="ARBA00013064"/>
    </source>
</evidence>
<dbReference type="EC" id="3.1.3.48" evidence="3"/>
<dbReference type="Pfam" id="PF00041">
    <property type="entry name" value="fn3"/>
    <property type="match status" value="7"/>
</dbReference>
<feature type="domain" description="Fibronectin type-III" evidence="20">
    <location>
        <begin position="930"/>
        <end position="1026"/>
    </location>
</feature>
<dbReference type="PANTHER" id="PTHR46957:SF6">
    <property type="entry name" value="PROTEIN-TYROSINE-PHOSPHATASE"/>
    <property type="match status" value="1"/>
</dbReference>
<keyword evidence="12" id="KW-0675">Receptor</keyword>
<dbReference type="SMART" id="SM00194">
    <property type="entry name" value="PTPc"/>
    <property type="match status" value="2"/>
</dbReference>
<feature type="domain" description="Fibronectin type-III" evidence="20">
    <location>
        <begin position="338"/>
        <end position="428"/>
    </location>
</feature>
<evidence type="ECO:0000313" key="22">
    <source>
        <dbReference type="Proteomes" id="UP000275408"/>
    </source>
</evidence>
<gene>
    <name evidence="21" type="ORF">pdam_00001630</name>
</gene>
<evidence type="ECO:0000256" key="14">
    <source>
        <dbReference type="ARBA" id="ARBA00023319"/>
    </source>
</evidence>
<dbReference type="InterPro" id="IPR003598">
    <property type="entry name" value="Ig_sub2"/>
</dbReference>
<dbReference type="InterPro" id="IPR000387">
    <property type="entry name" value="Tyr_Pase_dom"/>
</dbReference>
<keyword evidence="9 16" id="KW-1133">Transmembrane helix</keyword>
<dbReference type="PROSITE" id="PS50056">
    <property type="entry name" value="TYR_PHOSPHATASE_2"/>
    <property type="match status" value="2"/>
</dbReference>
<evidence type="ECO:0000256" key="10">
    <source>
        <dbReference type="ARBA" id="ARBA00023136"/>
    </source>
</evidence>
<evidence type="ECO:0000256" key="1">
    <source>
        <dbReference type="ARBA" id="ARBA00004479"/>
    </source>
</evidence>
<evidence type="ECO:0000256" key="5">
    <source>
        <dbReference type="ARBA" id="ARBA00022729"/>
    </source>
</evidence>
<protein>
    <recommendedName>
        <fullName evidence="3">protein-tyrosine-phosphatase</fullName>
        <ecNumber evidence="3">3.1.3.48</ecNumber>
    </recommendedName>
</protein>
<evidence type="ECO:0000256" key="8">
    <source>
        <dbReference type="ARBA" id="ARBA00022912"/>
    </source>
</evidence>
<comment type="subcellular location">
    <subcellularLocation>
        <location evidence="1">Membrane</location>
        <topology evidence="1">Single-pass type I membrane protein</topology>
    </subcellularLocation>
</comment>
<evidence type="ECO:0000256" key="9">
    <source>
        <dbReference type="ARBA" id="ARBA00022989"/>
    </source>
</evidence>
<evidence type="ECO:0000256" key="16">
    <source>
        <dbReference type="SAM" id="Phobius"/>
    </source>
</evidence>
<feature type="domain" description="Ig-like" evidence="19">
    <location>
        <begin position="80"/>
        <end position="150"/>
    </location>
</feature>
<dbReference type="InterPro" id="IPR013783">
    <property type="entry name" value="Ig-like_fold"/>
</dbReference>